<accession>A0A3N9XKL0</accession>
<dbReference type="RefSeq" id="WP_124853843.1">
    <property type="nucleotide sequence ID" value="NZ_QGSY01000087.1"/>
</dbReference>
<dbReference type="Pfam" id="PF19463">
    <property type="entry name" value="DUF6000"/>
    <property type="match status" value="1"/>
</dbReference>
<organism evidence="1 2">
    <name type="scientific">Micromonospora arida</name>
    <dbReference type="NCBI Taxonomy" id="2203715"/>
    <lineage>
        <taxon>Bacteria</taxon>
        <taxon>Bacillati</taxon>
        <taxon>Actinomycetota</taxon>
        <taxon>Actinomycetes</taxon>
        <taxon>Micromonosporales</taxon>
        <taxon>Micromonosporaceae</taxon>
        <taxon>Micromonospora</taxon>
    </lineage>
</organism>
<proteinExistence type="predicted"/>
<evidence type="ECO:0000313" key="2">
    <source>
        <dbReference type="Proteomes" id="UP000266889"/>
    </source>
</evidence>
<protein>
    <submittedName>
        <fullName evidence="1">Uncharacterized protein</fullName>
    </submittedName>
</protein>
<sequence length="180" mass="18932">MDQGDIDDVIDRCVVPFYLDMMGTNAIRYGQPLTTALGDASRGVTPAQVTALLRDGWRPQVMGAWYSVTVAGPEVTTAVLHALATSRGALDAPSLATAAVVLAGPEAIEALERYFAADQAKGWGASGIIAAAADHVRRHHHVNTSLPAPSKTDQDTFAALLDVARRLRVASRGDGARTVS</sequence>
<dbReference type="EMBL" id="QGSY01000087">
    <property type="protein sequence ID" value="RQX13616.1"/>
    <property type="molecule type" value="Genomic_DNA"/>
</dbReference>
<name>A0A3N9XKL0_9ACTN</name>
<reference evidence="1 2" key="1">
    <citation type="submission" date="2018-05" db="EMBL/GenBank/DDBJ databases">
        <title>Micromonospora from Atacama Desert.</title>
        <authorList>
            <person name="Carro L."/>
            <person name="Goodfellow M."/>
            <person name="Klenk H.-P."/>
        </authorList>
    </citation>
    <scope>NUCLEOTIDE SEQUENCE [LARGE SCALE GENOMIC DNA]</scope>
    <source>
        <strain evidence="1 2">LB32</strain>
    </source>
</reference>
<dbReference type="OrthoDB" id="5192583at2"/>
<gene>
    <name evidence="1" type="ORF">DLJ58_03585</name>
</gene>
<dbReference type="AlphaFoldDB" id="A0A3N9XKL0"/>
<dbReference type="InterPro" id="IPR046042">
    <property type="entry name" value="DUF6000"/>
</dbReference>
<comment type="caution">
    <text evidence="1">The sequence shown here is derived from an EMBL/GenBank/DDBJ whole genome shotgun (WGS) entry which is preliminary data.</text>
</comment>
<dbReference type="Proteomes" id="UP000266889">
    <property type="component" value="Unassembled WGS sequence"/>
</dbReference>
<keyword evidence="2" id="KW-1185">Reference proteome</keyword>
<evidence type="ECO:0000313" key="1">
    <source>
        <dbReference type="EMBL" id="RQX13616.1"/>
    </source>
</evidence>